<evidence type="ECO:0000313" key="2">
    <source>
        <dbReference type="Proteomes" id="UP000000268"/>
    </source>
</evidence>
<dbReference type="AlphaFoldDB" id="B0C7E3"/>
<protein>
    <submittedName>
        <fullName evidence="1">Uncharacterized protein</fullName>
    </submittedName>
</protein>
<dbReference type="EMBL" id="CP000828">
    <property type="protein sequence ID" value="ABW31227.1"/>
    <property type="molecule type" value="Genomic_DNA"/>
</dbReference>
<name>B0C7E3_ACAM1</name>
<dbReference type="HOGENOM" id="CLU_3264082_0_0_3"/>
<evidence type="ECO:0000313" key="1">
    <source>
        <dbReference type="EMBL" id="ABW31227.1"/>
    </source>
</evidence>
<accession>B0C7E3</accession>
<dbReference type="KEGG" id="amr:AM1_6297"/>
<keyword evidence="2" id="KW-1185">Reference proteome</keyword>
<sequence>MGIPTAVVLTSNFGHAEKFHYFGQPFTFFLETISSLLLQNL</sequence>
<reference evidence="1 2" key="1">
    <citation type="journal article" date="2008" name="Proc. Natl. Acad. Sci. U.S.A.">
        <title>Niche adaptation and genome expansion in the chlorophyll d-producing cyanobacterium Acaryochloris marina.</title>
        <authorList>
            <person name="Swingley W.D."/>
            <person name="Chen M."/>
            <person name="Cheung P.C."/>
            <person name="Conrad A.L."/>
            <person name="Dejesa L.C."/>
            <person name="Hao J."/>
            <person name="Honchak B.M."/>
            <person name="Karbach L.E."/>
            <person name="Kurdoglu A."/>
            <person name="Lahiri S."/>
            <person name="Mastrian S.D."/>
            <person name="Miyashita H."/>
            <person name="Page L."/>
            <person name="Ramakrishna P."/>
            <person name="Satoh S."/>
            <person name="Sattley W.M."/>
            <person name="Shimada Y."/>
            <person name="Taylor H.L."/>
            <person name="Tomo T."/>
            <person name="Tsuchiya T."/>
            <person name="Wang Z.T."/>
            <person name="Raymond J."/>
            <person name="Mimuro M."/>
            <person name="Blankenship R.E."/>
            <person name="Touchman J.W."/>
        </authorList>
    </citation>
    <scope>NUCLEOTIDE SEQUENCE [LARGE SCALE GENOMIC DNA]</scope>
    <source>
        <strain evidence="2">MBIC 11017</strain>
    </source>
</reference>
<proteinExistence type="predicted"/>
<organism evidence="1 2">
    <name type="scientific">Acaryochloris marina (strain MBIC 11017)</name>
    <dbReference type="NCBI Taxonomy" id="329726"/>
    <lineage>
        <taxon>Bacteria</taxon>
        <taxon>Bacillati</taxon>
        <taxon>Cyanobacteriota</taxon>
        <taxon>Cyanophyceae</taxon>
        <taxon>Acaryochloridales</taxon>
        <taxon>Acaryochloridaceae</taxon>
        <taxon>Acaryochloris</taxon>
    </lineage>
</organism>
<dbReference type="Proteomes" id="UP000000268">
    <property type="component" value="Chromosome"/>
</dbReference>
<gene>
    <name evidence="1" type="ordered locus">AM1_6297</name>
</gene>